<comment type="caution">
    <text evidence="4">The sequence shown here is derived from an EMBL/GenBank/DDBJ whole genome shotgun (WGS) entry which is preliminary data.</text>
</comment>
<protein>
    <recommendedName>
        <fullName evidence="3">Peptidase S1 domain-containing protein</fullName>
    </recommendedName>
</protein>
<dbReference type="PROSITE" id="PS00135">
    <property type="entry name" value="TRYPSIN_SER"/>
    <property type="match status" value="1"/>
</dbReference>
<dbReference type="PANTHER" id="PTHR24252">
    <property type="entry name" value="ACROSIN-RELATED"/>
    <property type="match status" value="1"/>
</dbReference>
<evidence type="ECO:0000313" key="4">
    <source>
        <dbReference type="EMBL" id="MFH4978209.1"/>
    </source>
</evidence>
<name>A0ABD6EDX8_9BILA</name>
<proteinExistence type="inferred from homology"/>
<evidence type="ECO:0000256" key="1">
    <source>
        <dbReference type="ARBA" id="ARBA00023157"/>
    </source>
</evidence>
<accession>A0ABD6EDX8</accession>
<dbReference type="Proteomes" id="UP001608902">
    <property type="component" value="Unassembled WGS sequence"/>
</dbReference>
<evidence type="ECO:0000313" key="5">
    <source>
        <dbReference type="Proteomes" id="UP001608902"/>
    </source>
</evidence>
<dbReference type="CDD" id="cd00190">
    <property type="entry name" value="Tryp_SPc"/>
    <property type="match status" value="1"/>
</dbReference>
<sequence length="124" mass="13670">MYFIQVRSTSLFSSWGKTAWDGEKSTALKEIHVPIISPLICNSPFYYFGQMDILSMICAGYGEGGMDSCKGDSGGPLMCEVNGKWELHGLVSWGDGCAKRNRPGVYTNIVAVNSWINLQRATYS</sequence>
<comment type="similarity">
    <text evidence="2">Belongs to the peptidase S1 family. CLIP subfamily.</text>
</comment>
<dbReference type="InterPro" id="IPR001254">
    <property type="entry name" value="Trypsin_dom"/>
</dbReference>
<dbReference type="InterPro" id="IPR043504">
    <property type="entry name" value="Peptidase_S1_PA_chymotrypsin"/>
</dbReference>
<gene>
    <name evidence="4" type="ORF">AB6A40_004918</name>
</gene>
<dbReference type="SMART" id="SM00020">
    <property type="entry name" value="Tryp_SPc"/>
    <property type="match status" value="1"/>
</dbReference>
<dbReference type="InterPro" id="IPR009003">
    <property type="entry name" value="Peptidase_S1_PA"/>
</dbReference>
<dbReference type="PANTHER" id="PTHR24252:SF7">
    <property type="entry name" value="HYALIN"/>
    <property type="match status" value="1"/>
</dbReference>
<keyword evidence="5" id="KW-1185">Reference proteome</keyword>
<dbReference type="PROSITE" id="PS50240">
    <property type="entry name" value="TRYPSIN_DOM"/>
    <property type="match status" value="1"/>
</dbReference>
<dbReference type="InterPro" id="IPR033116">
    <property type="entry name" value="TRYPSIN_SER"/>
</dbReference>
<dbReference type="AlphaFoldDB" id="A0ABD6EDX8"/>
<dbReference type="EMBL" id="JBGFUD010002978">
    <property type="protein sequence ID" value="MFH4978209.1"/>
    <property type="molecule type" value="Genomic_DNA"/>
</dbReference>
<reference evidence="4 5" key="1">
    <citation type="submission" date="2024-08" db="EMBL/GenBank/DDBJ databases">
        <title>Gnathostoma spinigerum genome.</title>
        <authorList>
            <person name="Gonzalez-Bertolin B."/>
            <person name="Monzon S."/>
            <person name="Zaballos A."/>
            <person name="Jimenez P."/>
            <person name="Dekumyoy P."/>
            <person name="Varona S."/>
            <person name="Cuesta I."/>
            <person name="Sumanam S."/>
            <person name="Adisakwattana P."/>
            <person name="Gasser R.B."/>
            <person name="Hernandez-Gonzalez A."/>
            <person name="Young N.D."/>
            <person name="Perteguer M.J."/>
        </authorList>
    </citation>
    <scope>NUCLEOTIDE SEQUENCE [LARGE SCALE GENOMIC DNA]</scope>
    <source>
        <strain evidence="4">AL3</strain>
        <tissue evidence="4">Liver</tissue>
    </source>
</reference>
<dbReference type="FunFam" id="2.40.10.10:FF:000002">
    <property type="entry name" value="Transmembrane protease serine"/>
    <property type="match status" value="1"/>
</dbReference>
<evidence type="ECO:0000259" key="3">
    <source>
        <dbReference type="PROSITE" id="PS50240"/>
    </source>
</evidence>
<dbReference type="Gene3D" id="2.40.10.10">
    <property type="entry name" value="Trypsin-like serine proteases"/>
    <property type="match status" value="1"/>
</dbReference>
<dbReference type="Pfam" id="PF00089">
    <property type="entry name" value="Trypsin"/>
    <property type="match status" value="1"/>
</dbReference>
<evidence type="ECO:0000256" key="2">
    <source>
        <dbReference type="ARBA" id="ARBA00024195"/>
    </source>
</evidence>
<keyword evidence="1" id="KW-1015">Disulfide bond</keyword>
<feature type="domain" description="Peptidase S1" evidence="3">
    <location>
        <begin position="1"/>
        <end position="121"/>
    </location>
</feature>
<organism evidence="4 5">
    <name type="scientific">Gnathostoma spinigerum</name>
    <dbReference type="NCBI Taxonomy" id="75299"/>
    <lineage>
        <taxon>Eukaryota</taxon>
        <taxon>Metazoa</taxon>
        <taxon>Ecdysozoa</taxon>
        <taxon>Nematoda</taxon>
        <taxon>Chromadorea</taxon>
        <taxon>Rhabditida</taxon>
        <taxon>Spirurina</taxon>
        <taxon>Gnathostomatomorpha</taxon>
        <taxon>Gnathostomatoidea</taxon>
        <taxon>Gnathostomatidae</taxon>
        <taxon>Gnathostoma</taxon>
    </lineage>
</organism>
<dbReference type="SUPFAM" id="SSF50494">
    <property type="entry name" value="Trypsin-like serine proteases"/>
    <property type="match status" value="1"/>
</dbReference>